<protein>
    <submittedName>
        <fullName evidence="3">Lytic transglycosylase, catalytic</fullName>
    </submittedName>
</protein>
<dbReference type="STRING" id="338966.Ppro_0193"/>
<dbReference type="OrthoDB" id="9808681at2"/>
<dbReference type="HOGENOM" id="CLU_094905_1_1_7"/>
<sequence length="168" mass="18580">MRRLPGICLFIISLACLPVHAGAFCFEEAGSLYGISPQLLWSIAKTESNFNPGAINRNSNGTYDYGLMQINSSWAKRLGKTWNDLGEPCTNVKVGAWVLAQCIQDYGYTWRAVGCYNSRTPSKGDRYAGKVYRVLVGYARPQAMTIVAANSTPRIESPWDEVFGNAVR</sequence>
<keyword evidence="1" id="KW-0732">Signal</keyword>
<dbReference type="Pfam" id="PF01464">
    <property type="entry name" value="SLT"/>
    <property type="match status" value="1"/>
</dbReference>
<feature type="domain" description="Transglycosylase SLT" evidence="2">
    <location>
        <begin position="25"/>
        <end position="118"/>
    </location>
</feature>
<evidence type="ECO:0000256" key="1">
    <source>
        <dbReference type="SAM" id="SignalP"/>
    </source>
</evidence>
<dbReference type="InterPro" id="IPR023346">
    <property type="entry name" value="Lysozyme-like_dom_sf"/>
</dbReference>
<reference evidence="3 4" key="1">
    <citation type="submission" date="2006-10" db="EMBL/GenBank/DDBJ databases">
        <title>Complete sequence of chromosome of Pelobacter propionicus DSM 2379.</title>
        <authorList>
            <consortium name="US DOE Joint Genome Institute"/>
            <person name="Copeland A."/>
            <person name="Lucas S."/>
            <person name="Lapidus A."/>
            <person name="Barry K."/>
            <person name="Detter J.C."/>
            <person name="Glavina del Rio T."/>
            <person name="Hammon N."/>
            <person name="Israni S."/>
            <person name="Dalin E."/>
            <person name="Tice H."/>
            <person name="Pitluck S."/>
            <person name="Saunders E."/>
            <person name="Brettin T."/>
            <person name="Bruce D."/>
            <person name="Han C."/>
            <person name="Tapia R."/>
            <person name="Schmutz J."/>
            <person name="Larimer F."/>
            <person name="Land M."/>
            <person name="Hauser L."/>
            <person name="Kyrpides N."/>
            <person name="Kim E."/>
            <person name="Lovley D."/>
            <person name="Richardson P."/>
        </authorList>
    </citation>
    <scope>NUCLEOTIDE SEQUENCE [LARGE SCALE GENOMIC DNA]</scope>
    <source>
        <strain evidence="4">DSM 2379 / NBRC 103807 / OttBd1</strain>
    </source>
</reference>
<dbReference type="CDD" id="cd13400">
    <property type="entry name" value="LT_IagB-like"/>
    <property type="match status" value="1"/>
</dbReference>
<proteinExistence type="predicted"/>
<evidence type="ECO:0000259" key="2">
    <source>
        <dbReference type="Pfam" id="PF01464"/>
    </source>
</evidence>
<dbReference type="PROSITE" id="PS51257">
    <property type="entry name" value="PROKAR_LIPOPROTEIN"/>
    <property type="match status" value="1"/>
</dbReference>
<name>A1AKF9_PELPD</name>
<dbReference type="AlphaFoldDB" id="A1AKF9"/>
<dbReference type="Proteomes" id="UP000006732">
    <property type="component" value="Chromosome"/>
</dbReference>
<keyword evidence="4" id="KW-1185">Reference proteome</keyword>
<dbReference type="InterPro" id="IPR008258">
    <property type="entry name" value="Transglycosylase_SLT_dom_1"/>
</dbReference>
<feature type="signal peptide" evidence="1">
    <location>
        <begin position="1"/>
        <end position="21"/>
    </location>
</feature>
<feature type="chain" id="PRO_5002632184" evidence="1">
    <location>
        <begin position="22"/>
        <end position="168"/>
    </location>
</feature>
<dbReference type="CAZy" id="GH23">
    <property type="family name" value="Glycoside Hydrolase Family 23"/>
</dbReference>
<gene>
    <name evidence="3" type="ordered locus">Ppro_0193</name>
</gene>
<dbReference type="RefSeq" id="WP_011734143.1">
    <property type="nucleotide sequence ID" value="NC_008609.1"/>
</dbReference>
<dbReference type="eggNOG" id="COG0741">
    <property type="taxonomic scope" value="Bacteria"/>
</dbReference>
<dbReference type="SUPFAM" id="SSF53955">
    <property type="entry name" value="Lysozyme-like"/>
    <property type="match status" value="1"/>
</dbReference>
<accession>A1AKF9</accession>
<evidence type="ECO:0000313" key="4">
    <source>
        <dbReference type="Proteomes" id="UP000006732"/>
    </source>
</evidence>
<dbReference type="KEGG" id="ppd:Ppro_0193"/>
<organism evidence="3 4">
    <name type="scientific">Pelobacter propionicus (strain DSM 2379 / NBRC 103807 / OttBd1)</name>
    <dbReference type="NCBI Taxonomy" id="338966"/>
    <lineage>
        <taxon>Bacteria</taxon>
        <taxon>Pseudomonadati</taxon>
        <taxon>Thermodesulfobacteriota</taxon>
        <taxon>Desulfuromonadia</taxon>
        <taxon>Desulfuromonadales</taxon>
        <taxon>Desulfuromonadaceae</taxon>
        <taxon>Pelobacter</taxon>
    </lineage>
</organism>
<dbReference type="EMBL" id="CP000482">
    <property type="protein sequence ID" value="ABK97829.1"/>
    <property type="molecule type" value="Genomic_DNA"/>
</dbReference>
<evidence type="ECO:0000313" key="3">
    <source>
        <dbReference type="EMBL" id="ABK97829.1"/>
    </source>
</evidence>
<dbReference type="Gene3D" id="1.10.530.10">
    <property type="match status" value="1"/>
</dbReference>